<sequence length="301" mass="32197">MFCDFHINIAEPRAFMSPKSVLITGSSAGGIGSAIALKLARCDSSNHIFATARNTSKISEELSSLPNVTIIQLDVSSEESVAAALQVVTDSGIGLDVLLNNAGTGYAMPILDIDIEKGKELYEANFWGPIRLIKAFSGLLIASRGRIVNMNSVGALVNTPWIGVYGSSKAALVQLSETLRLELSPFGVGVTTIMGGVVDSKFHTNDEFTLPANSRYASIEEIIASWASGEAKPKGCSAEAFAETLVEDIVGNGKGKNLIYRGPHAGMIKFMTEWFPTIMVDSFMSKGQRLKELSDEIVKGK</sequence>
<dbReference type="InterPro" id="IPR020904">
    <property type="entry name" value="Sc_DH/Rdtase_CS"/>
</dbReference>
<reference evidence="5" key="1">
    <citation type="submission" date="2021-07" db="EMBL/GenBank/DDBJ databases">
        <authorList>
            <person name="Durling M."/>
        </authorList>
    </citation>
    <scope>NUCLEOTIDE SEQUENCE</scope>
</reference>
<dbReference type="GO" id="GO:0000140">
    <property type="term" value="F:acylglycerone-phosphate reductase (NADP+) activity"/>
    <property type="evidence" value="ECO:0007669"/>
    <property type="project" value="TreeGrafter"/>
</dbReference>
<dbReference type="InterPro" id="IPR002347">
    <property type="entry name" value="SDR_fam"/>
</dbReference>
<name>A0A9N9Q772_9HELO</name>
<dbReference type="PRINTS" id="PR00081">
    <property type="entry name" value="GDHRDH"/>
</dbReference>
<dbReference type="PANTHER" id="PTHR44169:SF6">
    <property type="entry name" value="NADPH-DEPENDENT 1-ACYLDIHYDROXYACETONE PHOSPHATE REDUCTASE"/>
    <property type="match status" value="1"/>
</dbReference>
<accession>A0A9N9Q772</accession>
<dbReference type="PROSITE" id="PS00061">
    <property type="entry name" value="ADH_SHORT"/>
    <property type="match status" value="1"/>
</dbReference>
<dbReference type="OrthoDB" id="2102561at2759"/>
<dbReference type="GO" id="GO:0005811">
    <property type="term" value="C:lipid droplet"/>
    <property type="evidence" value="ECO:0007669"/>
    <property type="project" value="TreeGrafter"/>
</dbReference>
<dbReference type="InterPro" id="IPR036291">
    <property type="entry name" value="NAD(P)-bd_dom_sf"/>
</dbReference>
<dbReference type="PANTHER" id="PTHR44169">
    <property type="entry name" value="NADPH-DEPENDENT 1-ACYLDIHYDROXYACETONE PHOSPHATE REDUCTASE"/>
    <property type="match status" value="1"/>
</dbReference>
<dbReference type="GO" id="GO:0004806">
    <property type="term" value="F:triacylglycerol lipase activity"/>
    <property type="evidence" value="ECO:0007669"/>
    <property type="project" value="TreeGrafter"/>
</dbReference>
<comment type="caution">
    <text evidence="5">The sequence shown here is derived from an EMBL/GenBank/DDBJ whole genome shotgun (WGS) entry which is preliminary data.</text>
</comment>
<keyword evidence="3" id="KW-0560">Oxidoreductase</keyword>
<protein>
    <submittedName>
        <fullName evidence="5">Uncharacterized protein</fullName>
    </submittedName>
</protein>
<dbReference type="Proteomes" id="UP000701801">
    <property type="component" value="Unassembled WGS sequence"/>
</dbReference>
<dbReference type="GO" id="GO:0005783">
    <property type="term" value="C:endoplasmic reticulum"/>
    <property type="evidence" value="ECO:0007669"/>
    <property type="project" value="TreeGrafter"/>
</dbReference>
<evidence type="ECO:0000313" key="6">
    <source>
        <dbReference type="Proteomes" id="UP000701801"/>
    </source>
</evidence>
<dbReference type="Gene3D" id="3.40.50.720">
    <property type="entry name" value="NAD(P)-binding Rossmann-like Domain"/>
    <property type="match status" value="1"/>
</dbReference>
<comment type="similarity">
    <text evidence="1 4">Belongs to the short-chain dehydrogenases/reductases (SDR) family.</text>
</comment>
<keyword evidence="6" id="KW-1185">Reference proteome</keyword>
<organism evidence="5 6">
    <name type="scientific">Hymenoscyphus albidus</name>
    <dbReference type="NCBI Taxonomy" id="595503"/>
    <lineage>
        <taxon>Eukaryota</taxon>
        <taxon>Fungi</taxon>
        <taxon>Dikarya</taxon>
        <taxon>Ascomycota</taxon>
        <taxon>Pezizomycotina</taxon>
        <taxon>Leotiomycetes</taxon>
        <taxon>Helotiales</taxon>
        <taxon>Helotiaceae</taxon>
        <taxon>Hymenoscyphus</taxon>
    </lineage>
</organism>
<evidence type="ECO:0000256" key="4">
    <source>
        <dbReference type="RuleBase" id="RU000363"/>
    </source>
</evidence>
<dbReference type="PRINTS" id="PR00080">
    <property type="entry name" value="SDRFAMILY"/>
</dbReference>
<evidence type="ECO:0000313" key="5">
    <source>
        <dbReference type="EMBL" id="CAG8977177.1"/>
    </source>
</evidence>
<evidence type="ECO:0000256" key="2">
    <source>
        <dbReference type="ARBA" id="ARBA00022857"/>
    </source>
</evidence>
<dbReference type="EMBL" id="CAJVRM010000207">
    <property type="protein sequence ID" value="CAG8977177.1"/>
    <property type="molecule type" value="Genomic_DNA"/>
</dbReference>
<evidence type="ECO:0000256" key="3">
    <source>
        <dbReference type="ARBA" id="ARBA00023002"/>
    </source>
</evidence>
<dbReference type="AlphaFoldDB" id="A0A9N9Q772"/>
<dbReference type="GO" id="GO:0006654">
    <property type="term" value="P:phosphatidic acid biosynthetic process"/>
    <property type="evidence" value="ECO:0007669"/>
    <property type="project" value="TreeGrafter"/>
</dbReference>
<keyword evidence="2" id="KW-0521">NADP</keyword>
<dbReference type="Pfam" id="PF00106">
    <property type="entry name" value="adh_short"/>
    <property type="match status" value="1"/>
</dbReference>
<proteinExistence type="inferred from homology"/>
<gene>
    <name evidence="5" type="ORF">HYALB_00006714</name>
</gene>
<evidence type="ECO:0000256" key="1">
    <source>
        <dbReference type="ARBA" id="ARBA00006484"/>
    </source>
</evidence>
<dbReference type="GO" id="GO:0019433">
    <property type="term" value="P:triglyceride catabolic process"/>
    <property type="evidence" value="ECO:0007669"/>
    <property type="project" value="TreeGrafter"/>
</dbReference>
<dbReference type="SUPFAM" id="SSF51735">
    <property type="entry name" value="NAD(P)-binding Rossmann-fold domains"/>
    <property type="match status" value="1"/>
</dbReference>